<dbReference type="EMBL" id="JEMX01000139">
    <property type="protein sequence ID" value="EXI76981.1"/>
    <property type="molecule type" value="Genomic_DNA"/>
</dbReference>
<dbReference type="Proteomes" id="UP000021816">
    <property type="component" value="Unassembled WGS sequence"/>
</dbReference>
<dbReference type="SUPFAM" id="SSF53098">
    <property type="entry name" value="Ribonuclease H-like"/>
    <property type="match status" value="1"/>
</dbReference>
<feature type="region of interest" description="Disordered" evidence="2">
    <location>
        <begin position="332"/>
        <end position="351"/>
    </location>
</feature>
<dbReference type="InterPro" id="IPR001584">
    <property type="entry name" value="Integrase_cat-core"/>
</dbReference>
<protein>
    <submittedName>
        <fullName evidence="4">Transposase</fullName>
    </submittedName>
</protein>
<dbReference type="STRING" id="1454003.AW10_04124"/>
<evidence type="ECO:0000259" key="3">
    <source>
        <dbReference type="PROSITE" id="PS50994"/>
    </source>
</evidence>
<accession>A0A011NNY0</accession>
<evidence type="ECO:0000313" key="5">
    <source>
        <dbReference type="Proteomes" id="UP000021816"/>
    </source>
</evidence>
<dbReference type="PROSITE" id="PS50994">
    <property type="entry name" value="INTEGRASE"/>
    <property type="match status" value="1"/>
</dbReference>
<comment type="caution">
    <text evidence="4">The sequence shown here is derived from an EMBL/GenBank/DDBJ whole genome shotgun (WGS) entry which is preliminary data.</text>
</comment>
<comment type="similarity">
    <text evidence="1">Belongs to the transposase IS21/IS408/IS1162 family.</text>
</comment>
<reference evidence="4 5" key="1">
    <citation type="submission" date="2014-02" db="EMBL/GenBank/DDBJ databases">
        <title>Expanding our view of genomic diversity in Candidatus Accumulibacter clades.</title>
        <authorList>
            <person name="Skennerton C.T."/>
            <person name="Barr J.J."/>
            <person name="Slater F.R."/>
            <person name="Bond P.L."/>
            <person name="Tyson G.W."/>
        </authorList>
    </citation>
    <scope>NUCLEOTIDE SEQUENCE [LARGE SCALE GENOMIC DNA]</scope>
    <source>
        <strain evidence="5">BA-92</strain>
    </source>
</reference>
<evidence type="ECO:0000256" key="1">
    <source>
        <dbReference type="ARBA" id="ARBA00009277"/>
    </source>
</evidence>
<dbReference type="AlphaFoldDB" id="A0A011NNY0"/>
<proteinExistence type="inferred from homology"/>
<dbReference type="InterPro" id="IPR036397">
    <property type="entry name" value="RNaseH_sf"/>
</dbReference>
<evidence type="ECO:0000256" key="2">
    <source>
        <dbReference type="SAM" id="MobiDB-lite"/>
    </source>
</evidence>
<evidence type="ECO:0000313" key="4">
    <source>
        <dbReference type="EMBL" id="EXI76981.1"/>
    </source>
</evidence>
<organism evidence="4 5">
    <name type="scientific">Candidatus Accumulibacter appositus</name>
    <dbReference type="NCBI Taxonomy" id="1454003"/>
    <lineage>
        <taxon>Bacteria</taxon>
        <taxon>Pseudomonadati</taxon>
        <taxon>Pseudomonadota</taxon>
        <taxon>Betaproteobacteria</taxon>
        <taxon>Candidatus Accumulibacter</taxon>
    </lineage>
</organism>
<dbReference type="Gene3D" id="3.30.420.10">
    <property type="entry name" value="Ribonuclease H-like superfamily/Ribonuclease H"/>
    <property type="match status" value="1"/>
</dbReference>
<name>A0A011NNY0_9PROT</name>
<dbReference type="Pfam" id="PF22483">
    <property type="entry name" value="Mu-transpos_C_2"/>
    <property type="match status" value="1"/>
</dbReference>
<dbReference type="GO" id="GO:0015074">
    <property type="term" value="P:DNA integration"/>
    <property type="evidence" value="ECO:0007669"/>
    <property type="project" value="InterPro"/>
</dbReference>
<dbReference type="GO" id="GO:0003676">
    <property type="term" value="F:nucleic acid binding"/>
    <property type="evidence" value="ECO:0007669"/>
    <property type="project" value="InterPro"/>
</dbReference>
<dbReference type="PANTHER" id="PTHR35004">
    <property type="entry name" value="TRANSPOSASE RV3428C-RELATED"/>
    <property type="match status" value="1"/>
</dbReference>
<gene>
    <name evidence="4" type="ORF">AW10_04124</name>
</gene>
<dbReference type="PATRIC" id="fig|1454003.3.peg.4188"/>
<dbReference type="PANTHER" id="PTHR35004:SF7">
    <property type="entry name" value="INTEGRASE PROTEIN"/>
    <property type="match status" value="1"/>
</dbReference>
<dbReference type="InterPro" id="IPR054353">
    <property type="entry name" value="IstA-like_C"/>
</dbReference>
<feature type="domain" description="Integrase catalytic" evidence="3">
    <location>
        <begin position="83"/>
        <end position="256"/>
    </location>
</feature>
<dbReference type="InterPro" id="IPR012337">
    <property type="entry name" value="RNaseH-like_sf"/>
</dbReference>
<sequence length="437" mass="48925">MKLSRNTIRRILRSPVLADAREPACPAPVRLWLPAAFARVRGNGVRLQEMLQAELGLNPGYSTLTRWIREAGLRTPPKRSGEYVFAPGQEMQHDTSPHRVTLAGKPLTAQCASLILAYSRCLFIQYYPRFTRFEAKQFLLEAVCFLAGCCPTCVIDNTSVIVVDGAGDEAMFAPEMVAFARTLGFAFRAHPVNQPDRKGRVERPFAWVEGHFLAGRTFADFADLNQQARAWCETVANAKPKRVLGMAPSAAYAMERSCLQPLPAVLPPVYQVAERVVDLYGFVSIETNRYSVPERWVGRTLTVYLYASELRICAREQLVAIHPRLIGVRDAKQKLPGHHPTPQRRDRTPPPEATWLQGHHPVLDAYVAALVKQAHGRGVRPLRRLLGFRRSYPESPFLAAVAQALKFGLFDLGRLEAMILQQVAGDFFRLDRGDDDA</sequence>